<dbReference type="EMBL" id="JAAGOA010000018">
    <property type="protein sequence ID" value="NEE03014.1"/>
    <property type="molecule type" value="Genomic_DNA"/>
</dbReference>
<proteinExistence type="predicted"/>
<dbReference type="RefSeq" id="WP_163742071.1">
    <property type="nucleotide sequence ID" value="NZ_JAAGOA010000018.1"/>
</dbReference>
<gene>
    <name evidence="4" type="ORF">G1H10_22890</name>
</gene>
<dbReference type="InterPro" id="IPR048503">
    <property type="entry name" value="NamZ_C"/>
</dbReference>
<dbReference type="Pfam" id="PF07075">
    <property type="entry name" value="NamZ_N"/>
    <property type="match status" value="1"/>
</dbReference>
<name>A0A6L9SEH2_9ACTN</name>
<protein>
    <submittedName>
        <fullName evidence="4">DUF1343 domain-containing protein</fullName>
    </submittedName>
</protein>
<organism evidence="4 5">
    <name type="scientific">Phytoactinopolyspora halotolerans</name>
    <dbReference type="NCBI Taxonomy" id="1981512"/>
    <lineage>
        <taxon>Bacteria</taxon>
        <taxon>Bacillati</taxon>
        <taxon>Actinomycetota</taxon>
        <taxon>Actinomycetes</taxon>
        <taxon>Jiangellales</taxon>
        <taxon>Jiangellaceae</taxon>
        <taxon>Phytoactinopolyspora</taxon>
    </lineage>
</organism>
<dbReference type="PANTHER" id="PTHR42915">
    <property type="entry name" value="HYPOTHETICAL 460 KDA PROTEIN IN FEUA-SIGW INTERGENIC REGION [PRECURSOR]"/>
    <property type="match status" value="1"/>
</dbReference>
<dbReference type="GO" id="GO:0033922">
    <property type="term" value="F:peptidoglycan beta-N-acetylmuramidase activity"/>
    <property type="evidence" value="ECO:0007669"/>
    <property type="project" value="InterPro"/>
</dbReference>
<evidence type="ECO:0000259" key="2">
    <source>
        <dbReference type="Pfam" id="PF07075"/>
    </source>
</evidence>
<dbReference type="AlphaFoldDB" id="A0A6L9SEH2"/>
<feature type="domain" description="Peptidoglycan beta-N-acetylmuramidase NamZ C-terminal" evidence="3">
    <location>
        <begin position="235"/>
        <end position="371"/>
    </location>
</feature>
<dbReference type="Proteomes" id="UP000475214">
    <property type="component" value="Unassembled WGS sequence"/>
</dbReference>
<feature type="domain" description="Peptidoglycan beta-N-acetylmuramidase NamZ N-terminal" evidence="2">
    <location>
        <begin position="24"/>
        <end position="231"/>
    </location>
</feature>
<comment type="caution">
    <text evidence="4">The sequence shown here is derived from an EMBL/GenBank/DDBJ whole genome shotgun (WGS) entry which is preliminary data.</text>
</comment>
<dbReference type="PIRSF" id="PIRSF016719">
    <property type="entry name" value="UCP016719"/>
    <property type="match status" value="1"/>
</dbReference>
<evidence type="ECO:0000313" key="5">
    <source>
        <dbReference type="Proteomes" id="UP000475214"/>
    </source>
</evidence>
<accession>A0A6L9SEH2</accession>
<reference evidence="4 5" key="1">
    <citation type="submission" date="2020-02" db="EMBL/GenBank/DDBJ databases">
        <authorList>
            <person name="Li X.-J."/>
            <person name="Han X.-M."/>
        </authorList>
    </citation>
    <scope>NUCLEOTIDE SEQUENCE [LARGE SCALE GENOMIC DNA]</scope>
    <source>
        <strain evidence="4 5">CCTCC AB 2017055</strain>
    </source>
</reference>
<dbReference type="Gene3D" id="3.90.1150.140">
    <property type="match status" value="1"/>
</dbReference>
<evidence type="ECO:0000259" key="3">
    <source>
        <dbReference type="Pfam" id="PF20732"/>
    </source>
</evidence>
<dbReference type="Gene3D" id="3.40.50.12170">
    <property type="entry name" value="Uncharacterised protein PF07075, DUF1343"/>
    <property type="match status" value="1"/>
</dbReference>
<dbReference type="InterPro" id="IPR048502">
    <property type="entry name" value="NamZ_N"/>
</dbReference>
<dbReference type="Pfam" id="PF20732">
    <property type="entry name" value="NamZ_C"/>
    <property type="match status" value="1"/>
</dbReference>
<keyword evidence="5" id="KW-1185">Reference proteome</keyword>
<dbReference type="InterPro" id="IPR008302">
    <property type="entry name" value="NamZ"/>
</dbReference>
<dbReference type="PANTHER" id="PTHR42915:SF1">
    <property type="entry name" value="PEPTIDOGLYCAN BETA-N-ACETYLMURAMIDASE NAMZ"/>
    <property type="match status" value="1"/>
</dbReference>
<sequence length="414" mass="45153">MNHSAQTGVERLRDEPGLVDGRRIGLVTNYTGVMPDLGRNVDALLAAGVPLTALFGPEHGLRGTAQAGGSENETRDASTGLALFDTYQRSGASLDELVTAAGVDVLMVDLQDIGTRFYTYVWTMYDLMVVAARMQLPFVVLDRPNPIAGLHTEGPLLDPSFASFVGRCPIPIRHGLTLGELAVHLNRTAVPDDSGRPADLRVVPMTGWSRSMFFDQTGLPWVMPSVNMPTLDTALVYPGTGLFEGTNVSEGRGTTRPFKLIGAPYIDGRWASALNDRKLPGVRFRDTWFTPTFHKYAGESVRGVQVHVTDRTVVQPVRTAVTMLHTLRQLYPGEFGWRAAPEGGTHRHFIDLLWGNDELRATIDAGDDPERTLSFGEGRPTSATDRAEPDTAEPDTAEPDRAGPDWAGTEVLLY</sequence>
<feature type="region of interest" description="Disordered" evidence="1">
    <location>
        <begin position="366"/>
        <end position="408"/>
    </location>
</feature>
<evidence type="ECO:0000256" key="1">
    <source>
        <dbReference type="SAM" id="MobiDB-lite"/>
    </source>
</evidence>
<evidence type="ECO:0000313" key="4">
    <source>
        <dbReference type="EMBL" id="NEE03014.1"/>
    </source>
</evidence>